<gene>
    <name evidence="1" type="ORF">E5329_09225</name>
</gene>
<evidence type="ECO:0000313" key="1">
    <source>
        <dbReference type="EMBL" id="TGY96592.1"/>
    </source>
</evidence>
<protein>
    <submittedName>
        <fullName evidence="1">Diaminopimelate epimerase</fullName>
        <ecNumber evidence="1">5.1.1.7</ecNumber>
    </submittedName>
</protein>
<reference evidence="1" key="1">
    <citation type="submission" date="2019-04" db="EMBL/GenBank/DDBJ databases">
        <title>Microbes associate with the intestines of laboratory mice.</title>
        <authorList>
            <person name="Navarre W."/>
            <person name="Wong E."/>
            <person name="Huang K."/>
            <person name="Tropini C."/>
            <person name="Ng K."/>
            <person name="Yu B."/>
        </authorList>
    </citation>
    <scope>NUCLEOTIDE SEQUENCE</scope>
    <source>
        <strain evidence="1">NM01_1-7b</strain>
    </source>
</reference>
<proteinExistence type="predicted"/>
<evidence type="ECO:0000313" key="2">
    <source>
        <dbReference type="Proteomes" id="UP000304953"/>
    </source>
</evidence>
<sequence length="282" mass="31096">MENNITMKKYHGLGNDYLVLDPNKNDLELQTRNIERLCRRNFGAGADGLLYGPLMEEGKIKVRIFNSDGSEAEKSGNGVGIFAKYLLDEGYVTESKFSLNTLAGDVEIEFSEENKNVMRVNMGKPSYAGKELPLTGLEGEIVNAHLRFHDNDYNTTCLSVGNPNCVIMMEEVTPRKAKELGPYVESSDYFPNRMNMQLCKVTDRENITIEIYERGAGYTLASGTGACASAAAARRMGLVDDKVTVHMQGGDLLIEMEEDGTIFMTGSVGTVGTFMLAENFFA</sequence>
<dbReference type="Proteomes" id="UP000304953">
    <property type="component" value="Unassembled WGS sequence"/>
</dbReference>
<keyword evidence="1" id="KW-0413">Isomerase</keyword>
<dbReference type="EC" id="5.1.1.7" evidence="1"/>
<dbReference type="EMBL" id="SRYA01000015">
    <property type="protein sequence ID" value="TGY96592.1"/>
    <property type="molecule type" value="Genomic_DNA"/>
</dbReference>
<accession>A0AC61RXU4</accession>
<organism evidence="1 2">
    <name type="scientific">Petralouisia muris</name>
    <dbReference type="NCBI Taxonomy" id="3032872"/>
    <lineage>
        <taxon>Bacteria</taxon>
        <taxon>Bacillati</taxon>
        <taxon>Bacillota</taxon>
        <taxon>Clostridia</taxon>
        <taxon>Lachnospirales</taxon>
        <taxon>Lachnospiraceae</taxon>
        <taxon>Petralouisia</taxon>
    </lineage>
</organism>
<comment type="caution">
    <text evidence="1">The sequence shown here is derived from an EMBL/GenBank/DDBJ whole genome shotgun (WGS) entry which is preliminary data.</text>
</comment>
<keyword evidence="2" id="KW-1185">Reference proteome</keyword>
<name>A0AC61RXU4_9FIRM</name>